<dbReference type="SUPFAM" id="SSF47413">
    <property type="entry name" value="lambda repressor-like DNA-binding domains"/>
    <property type="match status" value="1"/>
</dbReference>
<dbReference type="Gene3D" id="1.10.260.40">
    <property type="entry name" value="lambda repressor-like DNA-binding domains"/>
    <property type="match status" value="1"/>
</dbReference>
<keyword evidence="6" id="KW-1185">Reference proteome</keyword>
<keyword evidence="2" id="KW-0238">DNA-binding</keyword>
<dbReference type="GO" id="GO:0000976">
    <property type="term" value="F:transcription cis-regulatory region binding"/>
    <property type="evidence" value="ECO:0007669"/>
    <property type="project" value="TreeGrafter"/>
</dbReference>
<dbReference type="GO" id="GO:0003700">
    <property type="term" value="F:DNA-binding transcription factor activity"/>
    <property type="evidence" value="ECO:0007669"/>
    <property type="project" value="TreeGrafter"/>
</dbReference>
<dbReference type="CDD" id="cd01392">
    <property type="entry name" value="HTH_LacI"/>
    <property type="match status" value="1"/>
</dbReference>
<evidence type="ECO:0000313" key="5">
    <source>
        <dbReference type="EMBL" id="CAB1128339.1"/>
    </source>
</evidence>
<dbReference type="InterPro" id="IPR046335">
    <property type="entry name" value="LacI/GalR-like_sensor"/>
</dbReference>
<dbReference type="InterPro" id="IPR010982">
    <property type="entry name" value="Lambda_DNA-bd_dom_sf"/>
</dbReference>
<dbReference type="Pfam" id="PF00356">
    <property type="entry name" value="LacI"/>
    <property type="match status" value="1"/>
</dbReference>
<evidence type="ECO:0000256" key="2">
    <source>
        <dbReference type="ARBA" id="ARBA00023125"/>
    </source>
</evidence>
<dbReference type="AlphaFoldDB" id="A0A6F8ZFG6"/>
<dbReference type="Proteomes" id="UP000503399">
    <property type="component" value="Chromosome"/>
</dbReference>
<dbReference type="PROSITE" id="PS50932">
    <property type="entry name" value="HTH_LACI_2"/>
    <property type="match status" value="1"/>
</dbReference>
<protein>
    <submittedName>
        <fullName evidence="5">Ribose operon repressor</fullName>
    </submittedName>
</protein>
<evidence type="ECO:0000256" key="1">
    <source>
        <dbReference type="ARBA" id="ARBA00023015"/>
    </source>
</evidence>
<dbReference type="InterPro" id="IPR000843">
    <property type="entry name" value="HTH_LacI"/>
</dbReference>
<dbReference type="EMBL" id="LR778114">
    <property type="protein sequence ID" value="CAB1128339.1"/>
    <property type="molecule type" value="Genomic_DNA"/>
</dbReference>
<sequence length="328" mass="34776">MATIKDVARKAGVGVGTVSRVLNGTGPVSPETRRAVLAAVEALGYMPSTTARAMVTKRTQTVGVLLPDIQNPFFPMVARGVEDACRQAGYTVILLSTDWDRERELSAAALLRRQGADGAVLVSVGDAAGVHAILGARGAPVVVVDRAAPGLAVSQLSVDHYRGEYEAVRWVRSRGHRRVGFLAGPAGVDSAELRLQAFLDAMEWDPADPGLPVARAGYGFEGGQRAAAELLDRFPDLTCLVAANDLSALGALSWLARQGRRVPDDIGVVGFDDILLASLVHPALTTVRQPAYAMGYRAAELLLQALKDPGRGPVQETLRPELVIRDSC</sequence>
<dbReference type="PANTHER" id="PTHR30146:SF109">
    <property type="entry name" value="HTH-TYPE TRANSCRIPTIONAL REGULATOR GALS"/>
    <property type="match status" value="1"/>
</dbReference>
<feature type="domain" description="HTH lacI-type" evidence="4">
    <location>
        <begin position="2"/>
        <end position="56"/>
    </location>
</feature>
<dbReference type="KEGG" id="hfv:R50_0833"/>
<dbReference type="CDD" id="cd06267">
    <property type="entry name" value="PBP1_LacI_sugar_binding-like"/>
    <property type="match status" value="1"/>
</dbReference>
<evidence type="ECO:0000256" key="3">
    <source>
        <dbReference type="ARBA" id="ARBA00023163"/>
    </source>
</evidence>
<dbReference type="PROSITE" id="PS00356">
    <property type="entry name" value="HTH_LACI_1"/>
    <property type="match status" value="1"/>
</dbReference>
<reference evidence="5 6" key="1">
    <citation type="submission" date="2020-02" db="EMBL/GenBank/DDBJ databases">
        <authorList>
            <person name="Hogendoorn C."/>
        </authorList>
    </citation>
    <scope>NUCLEOTIDE SEQUENCE [LARGE SCALE GENOMIC DNA]</scope>
    <source>
        <strain evidence="5">R501</strain>
    </source>
</reference>
<dbReference type="Gene3D" id="3.40.50.2300">
    <property type="match status" value="2"/>
</dbReference>
<dbReference type="SUPFAM" id="SSF53822">
    <property type="entry name" value="Periplasmic binding protein-like I"/>
    <property type="match status" value="1"/>
</dbReference>
<keyword evidence="1" id="KW-0805">Transcription regulation</keyword>
<keyword evidence="3" id="KW-0804">Transcription</keyword>
<organism evidence="5 6">
    <name type="scientific">Candidatus Hydrogenisulfobacillus filiaventi</name>
    <dbReference type="NCBI Taxonomy" id="2707344"/>
    <lineage>
        <taxon>Bacteria</taxon>
        <taxon>Bacillati</taxon>
        <taxon>Bacillota</taxon>
        <taxon>Clostridia</taxon>
        <taxon>Eubacteriales</taxon>
        <taxon>Clostridiales Family XVII. Incertae Sedis</taxon>
        <taxon>Candidatus Hydrogenisulfobacillus</taxon>
    </lineage>
</organism>
<evidence type="ECO:0000313" key="6">
    <source>
        <dbReference type="Proteomes" id="UP000503399"/>
    </source>
</evidence>
<gene>
    <name evidence="5" type="ORF">R50_0833</name>
</gene>
<accession>A0A6F8ZFG6</accession>
<dbReference type="PRINTS" id="PR00036">
    <property type="entry name" value="HTHLACI"/>
</dbReference>
<dbReference type="Pfam" id="PF13377">
    <property type="entry name" value="Peripla_BP_3"/>
    <property type="match status" value="1"/>
</dbReference>
<name>A0A6F8ZFG6_9FIRM</name>
<dbReference type="InterPro" id="IPR028082">
    <property type="entry name" value="Peripla_BP_I"/>
</dbReference>
<evidence type="ECO:0000259" key="4">
    <source>
        <dbReference type="PROSITE" id="PS50932"/>
    </source>
</evidence>
<proteinExistence type="predicted"/>
<dbReference type="PANTHER" id="PTHR30146">
    <property type="entry name" value="LACI-RELATED TRANSCRIPTIONAL REPRESSOR"/>
    <property type="match status" value="1"/>
</dbReference>
<dbReference type="SMART" id="SM00354">
    <property type="entry name" value="HTH_LACI"/>
    <property type="match status" value="1"/>
</dbReference>